<accession>A0ABR3PFL9</accession>
<evidence type="ECO:0000313" key="2">
    <source>
        <dbReference type="EMBL" id="KAL1304938.1"/>
    </source>
</evidence>
<keyword evidence="1" id="KW-0472">Membrane</keyword>
<organism evidence="2 3">
    <name type="scientific">Neodothiora populina</name>
    <dbReference type="NCBI Taxonomy" id="2781224"/>
    <lineage>
        <taxon>Eukaryota</taxon>
        <taxon>Fungi</taxon>
        <taxon>Dikarya</taxon>
        <taxon>Ascomycota</taxon>
        <taxon>Pezizomycotina</taxon>
        <taxon>Dothideomycetes</taxon>
        <taxon>Dothideomycetidae</taxon>
        <taxon>Dothideales</taxon>
        <taxon>Dothioraceae</taxon>
        <taxon>Neodothiora</taxon>
    </lineage>
</organism>
<keyword evidence="1" id="KW-1133">Transmembrane helix</keyword>
<feature type="transmembrane region" description="Helical" evidence="1">
    <location>
        <begin position="51"/>
        <end position="70"/>
    </location>
</feature>
<proteinExistence type="predicted"/>
<protein>
    <submittedName>
        <fullName evidence="2">Uncharacterized protein</fullName>
    </submittedName>
</protein>
<dbReference type="GeneID" id="95977550"/>
<sequence length="75" mass="8450">MVSQTPIRAFMRTITRASQTSQILNRTAGRATLHAHSNAALASKFGRTAMVYFPFYVAVLGWPFLVSSYYRRHGL</sequence>
<keyword evidence="3" id="KW-1185">Reference proteome</keyword>
<evidence type="ECO:0000313" key="3">
    <source>
        <dbReference type="Proteomes" id="UP001562354"/>
    </source>
</evidence>
<dbReference type="RefSeq" id="XP_069201212.1">
    <property type="nucleotide sequence ID" value="XM_069343386.1"/>
</dbReference>
<evidence type="ECO:0000256" key="1">
    <source>
        <dbReference type="SAM" id="Phobius"/>
    </source>
</evidence>
<dbReference type="EMBL" id="JBFMKM010000008">
    <property type="protein sequence ID" value="KAL1304938.1"/>
    <property type="molecule type" value="Genomic_DNA"/>
</dbReference>
<comment type="caution">
    <text evidence="2">The sequence shown here is derived from an EMBL/GenBank/DDBJ whole genome shotgun (WGS) entry which is preliminary data.</text>
</comment>
<reference evidence="2 3" key="1">
    <citation type="submission" date="2024-07" db="EMBL/GenBank/DDBJ databases">
        <title>Draft sequence of the Neodothiora populina.</title>
        <authorList>
            <person name="Drown D.D."/>
            <person name="Schuette U.S."/>
            <person name="Buechlein A.B."/>
            <person name="Rusch D.R."/>
            <person name="Winton L.W."/>
            <person name="Adams G.A."/>
        </authorList>
    </citation>
    <scope>NUCLEOTIDE SEQUENCE [LARGE SCALE GENOMIC DNA]</scope>
    <source>
        <strain evidence="2 3">CPC 39397</strain>
    </source>
</reference>
<gene>
    <name evidence="2" type="ORF">AAFC00_003850</name>
</gene>
<dbReference type="Proteomes" id="UP001562354">
    <property type="component" value="Unassembled WGS sequence"/>
</dbReference>
<keyword evidence="1" id="KW-0812">Transmembrane</keyword>
<name>A0ABR3PFL9_9PEZI</name>